<dbReference type="GO" id="GO:0004803">
    <property type="term" value="F:transposase activity"/>
    <property type="evidence" value="ECO:0007669"/>
    <property type="project" value="InterPro"/>
</dbReference>
<dbReference type="InterPro" id="IPR002514">
    <property type="entry name" value="Transposase_8"/>
</dbReference>
<comment type="caution">
    <text evidence="3">The sequence shown here is derived from an EMBL/GenBank/DDBJ whole genome shotgun (WGS) entry which is preliminary data.</text>
</comment>
<dbReference type="RefSeq" id="WP_168887393.1">
    <property type="nucleotide sequence ID" value="NZ_JABAHY010000006.1"/>
</dbReference>
<dbReference type="GO" id="GO:0006313">
    <property type="term" value="P:DNA transposition"/>
    <property type="evidence" value="ECO:0007669"/>
    <property type="project" value="InterPro"/>
</dbReference>
<dbReference type="Pfam" id="PF01527">
    <property type="entry name" value="HTH_Tnp_1"/>
    <property type="match status" value="1"/>
</dbReference>
<accession>A0A7X8YE06</accession>
<evidence type="ECO:0000256" key="1">
    <source>
        <dbReference type="SAM" id="Coils"/>
    </source>
</evidence>
<sequence>MPKANPAEFRHCAVGLVRAGRKVPVVADELQISDAVLRRWVRQDRIDRGGIPGIATAESAELRKARKRIRELEQELEILKIASKFLGQEAPYPKGLTGAAEERRTEPHSRPPADIATSACTQSSSDHS</sequence>
<feature type="region of interest" description="Disordered" evidence="2">
    <location>
        <begin position="90"/>
        <end position="128"/>
    </location>
</feature>
<feature type="compositionally biased region" description="Polar residues" evidence="2">
    <location>
        <begin position="118"/>
        <end position="128"/>
    </location>
</feature>
<evidence type="ECO:0000256" key="2">
    <source>
        <dbReference type="SAM" id="MobiDB-lite"/>
    </source>
</evidence>
<keyword evidence="1" id="KW-0175">Coiled coil</keyword>
<organism evidence="3 4">
    <name type="scientific">Nesterenkonia sedimenti</name>
    <dbReference type="NCBI Taxonomy" id="1463632"/>
    <lineage>
        <taxon>Bacteria</taxon>
        <taxon>Bacillati</taxon>
        <taxon>Actinomycetota</taxon>
        <taxon>Actinomycetes</taxon>
        <taxon>Micrococcales</taxon>
        <taxon>Micrococcaceae</taxon>
        <taxon>Nesterenkonia</taxon>
    </lineage>
</organism>
<evidence type="ECO:0000313" key="4">
    <source>
        <dbReference type="Proteomes" id="UP000523139"/>
    </source>
</evidence>
<reference evidence="3 4" key="1">
    <citation type="submission" date="2020-04" db="EMBL/GenBank/DDBJ databases">
        <title>Nesterenkonia sp. nov., isolated from marine sediment.</title>
        <authorList>
            <person name="Zhang G."/>
        </authorList>
    </citation>
    <scope>NUCLEOTIDE SEQUENCE [LARGE SCALE GENOMIC DNA]</scope>
    <source>
        <strain evidence="3 4">MY13</strain>
    </source>
</reference>
<gene>
    <name evidence="3" type="ORF">HGQ17_07825</name>
</gene>
<feature type="coiled-coil region" evidence="1">
    <location>
        <begin position="55"/>
        <end position="89"/>
    </location>
</feature>
<dbReference type="AlphaFoldDB" id="A0A7X8YE06"/>
<evidence type="ECO:0000313" key="3">
    <source>
        <dbReference type="EMBL" id="NLS09911.1"/>
    </source>
</evidence>
<dbReference type="InterPro" id="IPR009057">
    <property type="entry name" value="Homeodomain-like_sf"/>
</dbReference>
<dbReference type="Gene3D" id="1.10.10.60">
    <property type="entry name" value="Homeodomain-like"/>
    <property type="match status" value="1"/>
</dbReference>
<keyword evidence="4" id="KW-1185">Reference proteome</keyword>
<protein>
    <submittedName>
        <fullName evidence="3">Transposase</fullName>
    </submittedName>
</protein>
<dbReference type="SUPFAM" id="SSF46689">
    <property type="entry name" value="Homeodomain-like"/>
    <property type="match status" value="1"/>
</dbReference>
<name>A0A7X8YE06_9MICC</name>
<dbReference type="GO" id="GO:0003677">
    <property type="term" value="F:DNA binding"/>
    <property type="evidence" value="ECO:0007669"/>
    <property type="project" value="InterPro"/>
</dbReference>
<dbReference type="Proteomes" id="UP000523139">
    <property type="component" value="Unassembled WGS sequence"/>
</dbReference>
<dbReference type="EMBL" id="JABAHY010000006">
    <property type="protein sequence ID" value="NLS09911.1"/>
    <property type="molecule type" value="Genomic_DNA"/>
</dbReference>
<proteinExistence type="predicted"/>
<feature type="compositionally biased region" description="Basic and acidic residues" evidence="2">
    <location>
        <begin position="100"/>
        <end position="111"/>
    </location>
</feature>